<dbReference type="InterPro" id="IPR017853">
    <property type="entry name" value="GH"/>
</dbReference>
<name>B3PE18_CELJU</name>
<evidence type="ECO:0000259" key="3">
    <source>
        <dbReference type="SMART" id="SM00642"/>
    </source>
</evidence>
<keyword evidence="1 4" id="KW-0378">Hydrolase</keyword>
<dbReference type="STRING" id="498211.CJA_1522"/>
<dbReference type="GO" id="GO:0005975">
    <property type="term" value="P:carbohydrate metabolic process"/>
    <property type="evidence" value="ECO:0007669"/>
    <property type="project" value="InterPro"/>
</dbReference>
<dbReference type="Proteomes" id="UP000001036">
    <property type="component" value="Chromosome"/>
</dbReference>
<dbReference type="GO" id="GO:0004556">
    <property type="term" value="F:alpha-amylase activity"/>
    <property type="evidence" value="ECO:0007669"/>
    <property type="project" value="UniProtKB-EC"/>
</dbReference>
<dbReference type="Pfam" id="PF00128">
    <property type="entry name" value="Alpha-amylase"/>
    <property type="match status" value="1"/>
</dbReference>
<gene>
    <name evidence="4" type="primary">amy13B</name>
    <name evidence="4" type="ordered locus">CJA_1522</name>
</gene>
<evidence type="ECO:0000256" key="2">
    <source>
        <dbReference type="ARBA" id="ARBA00023295"/>
    </source>
</evidence>
<reference evidence="4 5" key="1">
    <citation type="journal article" date="2008" name="J. Bacteriol.">
        <title>Insights into plant cell wall degradation from the genome sequence of the soil bacterium Cellvibrio japonicus.</title>
        <authorList>
            <person name="Deboy R.T."/>
            <person name="Mongodin E.F."/>
            <person name="Fouts D.E."/>
            <person name="Tailford L.E."/>
            <person name="Khouri H."/>
            <person name="Emerson J.B."/>
            <person name="Mohamoud Y."/>
            <person name="Watkins K."/>
            <person name="Henrissat B."/>
            <person name="Gilbert H.J."/>
            <person name="Nelson K.E."/>
        </authorList>
    </citation>
    <scope>NUCLEOTIDE SEQUENCE [LARGE SCALE GENOMIC DNA]</scope>
    <source>
        <strain evidence="4 5">Ueda107</strain>
    </source>
</reference>
<dbReference type="EMBL" id="CP000934">
    <property type="protein sequence ID" value="ACE84704.1"/>
    <property type="molecule type" value="Genomic_DNA"/>
</dbReference>
<keyword evidence="2 4" id="KW-0326">Glycosidase</keyword>
<accession>B3PE18</accession>
<dbReference type="InterPro" id="IPR006047">
    <property type="entry name" value="GH13_cat_dom"/>
</dbReference>
<feature type="domain" description="Glycosyl hydrolase family 13 catalytic" evidence="3">
    <location>
        <begin position="135"/>
        <end position="510"/>
    </location>
</feature>
<dbReference type="Gene3D" id="2.60.40.1180">
    <property type="entry name" value="Golgi alpha-mannosidase II"/>
    <property type="match status" value="1"/>
</dbReference>
<dbReference type="PANTHER" id="PTHR10357">
    <property type="entry name" value="ALPHA-AMYLASE FAMILY MEMBER"/>
    <property type="match status" value="1"/>
</dbReference>
<organism evidence="4 5">
    <name type="scientific">Cellvibrio japonicus (strain Ueda107)</name>
    <name type="common">Pseudomonas fluorescens subsp. cellulosa</name>
    <dbReference type="NCBI Taxonomy" id="498211"/>
    <lineage>
        <taxon>Bacteria</taxon>
        <taxon>Pseudomonadati</taxon>
        <taxon>Pseudomonadota</taxon>
        <taxon>Gammaproteobacteria</taxon>
        <taxon>Cellvibrionales</taxon>
        <taxon>Cellvibrionaceae</taxon>
        <taxon>Cellvibrio</taxon>
    </lineage>
</organism>
<dbReference type="PANTHER" id="PTHR10357:SF210">
    <property type="entry name" value="MALTODEXTRIN GLUCOSIDASE"/>
    <property type="match status" value="1"/>
</dbReference>
<sequence>MNYEWLPSISVFCSNISADIDEVIDVAVLEITLNVIKNDEIKDVVLFFIEGGDEIRISLKRENTGSFDKWICRCKLHRSIKAYRTFSYRFKIVLDKDSFFFDAMGAHKYSVSNNKNFIYSFNGYPGWVESAVIYHIFIDRFKSVISRDSVSLSWGDVPSGDVYEMYGGDLYGVVEKLNYLQDLGVNTLCFTPIFSSSTNHRYDVEDYLSIDHRLGGNEAFILLLQECKRRDFKIILDGVFNHMSARSPWFDINGDYASAGAGRFLESKYREYFRFNKDSMEYDSFWGDIYLPRLNYESDKLRGVIYKNDTSVVKYWLNSPYSIDGWRLDACCMLGKYPNVDVSDAVLRELYDEAKKVNKDCYLFGENPFDPAEIKPFCHLDGMTNYSGFYTPLVHWLDNDINFDVLDFDSTLREFRALMGYQFVLSSKNFIGNHDKKRLFGLLNRDVVKYKNALVFLFTYPGIPTVYYGDEIGLSHSASGEDGRLCMKWDNLTDFNRDVFLYTKKLIFLYKNSISLQKGEFKTLYASEEVFVFERFYEGQISIIILNNSGKVCKNIQVQSFSILFFESVCFSSVLDDSINVDVSNGAYINVSNINSCFPVILQSN</sequence>
<dbReference type="OrthoDB" id="9805159at2"/>
<dbReference type="eggNOG" id="COG0366">
    <property type="taxonomic scope" value="Bacteria"/>
</dbReference>
<dbReference type="AlphaFoldDB" id="B3PE18"/>
<dbReference type="CDD" id="cd11338">
    <property type="entry name" value="AmyAc_CMD"/>
    <property type="match status" value="1"/>
</dbReference>
<dbReference type="HOGENOM" id="CLU_006462_6_4_6"/>
<protein>
    <submittedName>
        <fullName evidence="4">Alpha amylase, putative, amy13B</fullName>
        <ecNumber evidence="4">3.2.1.1</ecNumber>
    </submittedName>
</protein>
<keyword evidence="5" id="KW-1185">Reference proteome</keyword>
<dbReference type="SMART" id="SM00642">
    <property type="entry name" value="Aamy"/>
    <property type="match status" value="1"/>
</dbReference>
<dbReference type="CAZy" id="GH13">
    <property type="family name" value="Glycoside Hydrolase Family 13"/>
</dbReference>
<dbReference type="Gene3D" id="3.20.20.80">
    <property type="entry name" value="Glycosidases"/>
    <property type="match status" value="1"/>
</dbReference>
<dbReference type="KEGG" id="cja:CJA_1522"/>
<dbReference type="InterPro" id="IPR013780">
    <property type="entry name" value="Glyco_hydro_b"/>
</dbReference>
<dbReference type="SUPFAM" id="SSF51445">
    <property type="entry name" value="(Trans)glycosidases"/>
    <property type="match status" value="1"/>
</dbReference>
<evidence type="ECO:0000256" key="1">
    <source>
        <dbReference type="ARBA" id="ARBA00022801"/>
    </source>
</evidence>
<dbReference type="EC" id="3.2.1.1" evidence="4"/>
<proteinExistence type="predicted"/>
<evidence type="ECO:0000313" key="5">
    <source>
        <dbReference type="Proteomes" id="UP000001036"/>
    </source>
</evidence>
<dbReference type="SUPFAM" id="SSF51011">
    <property type="entry name" value="Glycosyl hydrolase domain"/>
    <property type="match status" value="1"/>
</dbReference>
<dbReference type="RefSeq" id="WP_012487152.1">
    <property type="nucleotide sequence ID" value="NC_010995.1"/>
</dbReference>
<evidence type="ECO:0000313" key="4">
    <source>
        <dbReference type="EMBL" id="ACE84704.1"/>
    </source>
</evidence>